<feature type="transmembrane region" description="Helical" evidence="2">
    <location>
        <begin position="246"/>
        <end position="268"/>
    </location>
</feature>
<feature type="signal peptide" evidence="3">
    <location>
        <begin position="1"/>
        <end position="18"/>
    </location>
</feature>
<feature type="region of interest" description="Disordered" evidence="1">
    <location>
        <begin position="1324"/>
        <end position="1372"/>
    </location>
</feature>
<evidence type="ECO:0000256" key="3">
    <source>
        <dbReference type="SAM" id="SignalP"/>
    </source>
</evidence>
<dbReference type="Proteomes" id="UP001515480">
    <property type="component" value="Unassembled WGS sequence"/>
</dbReference>
<keyword evidence="2" id="KW-0472">Membrane</keyword>
<feature type="compositionally biased region" description="Low complexity" evidence="1">
    <location>
        <begin position="401"/>
        <end position="418"/>
    </location>
</feature>
<feature type="chain" id="PRO_5044281682" evidence="3">
    <location>
        <begin position="19"/>
        <end position="1568"/>
    </location>
</feature>
<feature type="transmembrane region" description="Helical" evidence="2">
    <location>
        <begin position="706"/>
        <end position="730"/>
    </location>
</feature>
<dbReference type="EMBL" id="JBGBPQ010000008">
    <property type="protein sequence ID" value="KAL1521146.1"/>
    <property type="molecule type" value="Genomic_DNA"/>
</dbReference>
<evidence type="ECO:0000256" key="1">
    <source>
        <dbReference type="SAM" id="MobiDB-lite"/>
    </source>
</evidence>
<dbReference type="InterPro" id="IPR050994">
    <property type="entry name" value="At_inactive_RLKs"/>
</dbReference>
<protein>
    <submittedName>
        <fullName evidence="4">Uncharacterized protein</fullName>
    </submittedName>
</protein>
<dbReference type="SUPFAM" id="SSF52058">
    <property type="entry name" value="L domain-like"/>
    <property type="match status" value="1"/>
</dbReference>
<feature type="region of interest" description="Disordered" evidence="1">
    <location>
        <begin position="926"/>
        <end position="955"/>
    </location>
</feature>
<feature type="compositionally biased region" description="Basic and acidic residues" evidence="1">
    <location>
        <begin position="990"/>
        <end position="1002"/>
    </location>
</feature>
<dbReference type="PANTHER" id="PTHR48010:SF58">
    <property type="entry name" value="RECEPTOR PROTEIN KINASE-LIKE PROTEIN ZAR1"/>
    <property type="match status" value="1"/>
</dbReference>
<feature type="region of interest" description="Disordered" evidence="1">
    <location>
        <begin position="590"/>
        <end position="631"/>
    </location>
</feature>
<dbReference type="Gene3D" id="3.80.10.10">
    <property type="entry name" value="Ribonuclease Inhibitor"/>
    <property type="match status" value="1"/>
</dbReference>
<feature type="region of interest" description="Disordered" evidence="1">
    <location>
        <begin position="391"/>
        <end position="567"/>
    </location>
</feature>
<evidence type="ECO:0000256" key="2">
    <source>
        <dbReference type="SAM" id="Phobius"/>
    </source>
</evidence>
<comment type="caution">
    <text evidence="4">The sequence shown here is derived from an EMBL/GenBank/DDBJ whole genome shotgun (WGS) entry which is preliminary data.</text>
</comment>
<feature type="compositionally biased region" description="Pro residues" evidence="1">
    <location>
        <begin position="419"/>
        <end position="428"/>
    </location>
</feature>
<sequence length="1568" mass="169988">MWRKLTLLIAALTRLAHASATSHPLATPRAREVEHSTHREFDFTLALTAFFHATNGPYWRNNTNWLRGDPCADEWHGITCCPDSQPLYNLDSHICYSPADASQAVVGHPAATYPYGCRSGNVSGTAAYARCTVAMIDLGGNNLSGSLSGLSVELSSLVLVDVGENNLTGSIPEVFASLPAMRELQLHSNAFEYSTQGSTAAMLWECHRIRGLDCSGMPPLSCSAFGEQYRVRVDNSRQCVRCTDRALAFVFLLVLLVIFVCIIAGYAYFINKYPGWLKRYISTCTILITHVQTLTIISKMRLAWPQSGSTVMDSLSLSVFSVEQARPECLFPNDAQLFHLCSIMRVIIPLLFFSLIEIARIGTTLQEKVQEALPILNDAVMHRLSSSIGATSSSVLDEGSAAEAPPKAEAPPACAAPPAELPPPPPAFIPAAALPAPRHLPPGIRPAPRPLPRTATAPRRTLTSAEPLPLASAEPLPLASGEPLPRTSRELPRTSASPLTSSRGAADGAAAAASASQSSRRLLPRAVDSPRNPSAEERAAPLPPLPLPLRRPSCRPPLPTSVPPLHLPSHRGVAAEAAAPACDEVLHLPRRSSHSRRASASLPPPPPPSPPEEPLQVGPKASPRAANAPSSPAVARVVFAATPRTDSAHHKPQPATARPFKPGFRDRLLVFETMVLCLTVTSSWRVCYDLLWTLDAATAGSSQDTIILTGGVLAVLLQLLQWFIMFKIYIITSSLISRERTVGKWNYPFCTRLLLRGEPDIEQLRYWLRFTMKRFGKHAPYYQFVLWGRQILLFICSLVPDIAIGLREEVYDPYKDDEIRPIILACSICGIVILLVAWYILHRIQPYAFHFQNTLEHWLFGASVLILTAGMVYTYLDTHSAIFEYLILLAILCSVVGAFLHVVFSQMTPAIERTLRARMGVSRGHKLEEPAYGPCGTPPESPSASDAESDDFDSELGSGSYSYDSYDSYDSLSSESDSGAGVQAKACWKEGRGGARSHRDGPEGCGRSRPSRRHRRPPDPAVDNPDDYVVDSQGKAWWKEGRGGARSHRDGAEGCGRSRPGRRPRPPPNPAVDNPDDFVVDSQGKAWWVEGRGGARSHRDGAEGCGRSRPTRRQRPPPDPAVDNPDDFVVDSQGKAWWKEGRGGARSHRDGAEGCGRSRPGRAERHARRALGLPKRGVVTSSQALKAGRHSPRAAGARSHRDASASKADGPGRCIHRPAGVPPLRRQLSSPVCGAAPRGGGGGGPLSARAFVPSEGKLRHEPRLGKEGGAGKMGHEGRGGRSNSHKQLCAAGDDASPQRHGPGRRGERGTLACSRSFWRLCKGEAGGSTPTRGGAAKLSEEGRGRRAAKSHRCLTDDENGRERPGRARGEAHVAGRTAGLLLGELLLSILPDYQAPQCSPAKKMRRECGLHRMGRSHRFDVDDETSKERPGRQTCRRDKTSADTAPPPPASTSPTSPGRWKRSFPGRLTRWPTSHSETGRELPDRIPAQASSTRAAQAHDPALQSGGDAPPQHRKRPLAAKERRHAGWCSSFMAFASRAAARSPIASRICAHRKPKARSIPSEDPVRV</sequence>
<feature type="transmembrane region" description="Helical" evidence="2">
    <location>
        <begin position="822"/>
        <end position="841"/>
    </location>
</feature>
<gene>
    <name evidence="4" type="ORF">AB1Y20_022700</name>
</gene>
<feature type="compositionally biased region" description="Basic and acidic residues" evidence="1">
    <location>
        <begin position="1256"/>
        <end position="1266"/>
    </location>
</feature>
<evidence type="ECO:0000313" key="5">
    <source>
        <dbReference type="Proteomes" id="UP001515480"/>
    </source>
</evidence>
<evidence type="ECO:0000313" key="4">
    <source>
        <dbReference type="EMBL" id="KAL1521146.1"/>
    </source>
</evidence>
<feature type="compositionally biased region" description="Basic and acidic residues" evidence="1">
    <location>
        <begin position="1419"/>
        <end position="1441"/>
    </location>
</feature>
<feature type="region of interest" description="Disordered" evidence="1">
    <location>
        <begin position="990"/>
        <end position="1309"/>
    </location>
</feature>
<feature type="compositionally biased region" description="Pro residues" evidence="1">
    <location>
        <begin position="438"/>
        <end position="451"/>
    </location>
</feature>
<name>A0AB34JKA2_PRYPA</name>
<dbReference type="InterPro" id="IPR032675">
    <property type="entry name" value="LRR_dom_sf"/>
</dbReference>
<feature type="compositionally biased region" description="Low complexity" evidence="1">
    <location>
        <begin position="501"/>
        <end position="521"/>
    </location>
</feature>
<feature type="region of interest" description="Disordered" evidence="1">
    <location>
        <begin position="1419"/>
        <end position="1524"/>
    </location>
</feature>
<feature type="compositionally biased region" description="Low complexity" evidence="1">
    <location>
        <begin position="452"/>
        <end position="480"/>
    </location>
</feature>
<feature type="transmembrane region" description="Helical" evidence="2">
    <location>
        <begin position="882"/>
        <end position="904"/>
    </location>
</feature>
<accession>A0AB34JKA2</accession>
<feature type="compositionally biased region" description="Basic and acidic residues" evidence="1">
    <location>
        <begin position="1353"/>
        <end position="1372"/>
    </location>
</feature>
<keyword evidence="5" id="KW-1185">Reference proteome</keyword>
<keyword evidence="2" id="KW-1133">Transmembrane helix</keyword>
<feature type="transmembrane region" description="Helical" evidence="2">
    <location>
        <begin position="857"/>
        <end position="876"/>
    </location>
</feature>
<feature type="compositionally biased region" description="Basic and acidic residues" evidence="1">
    <location>
        <begin position="1037"/>
        <end position="1052"/>
    </location>
</feature>
<feature type="compositionally biased region" description="Low complexity" evidence="1">
    <location>
        <begin position="621"/>
        <end position="631"/>
    </location>
</feature>
<feature type="compositionally biased region" description="Pro residues" evidence="1">
    <location>
        <begin position="602"/>
        <end position="613"/>
    </location>
</feature>
<feature type="compositionally biased region" description="Basic residues" evidence="1">
    <location>
        <begin position="1512"/>
        <end position="1524"/>
    </location>
</feature>
<keyword evidence="2" id="KW-0812">Transmembrane</keyword>
<reference evidence="4 5" key="1">
    <citation type="journal article" date="2024" name="Science">
        <title>Giant polyketide synthase enzymes in the biosynthesis of giant marine polyether toxins.</title>
        <authorList>
            <person name="Fallon T.R."/>
            <person name="Shende V.V."/>
            <person name="Wierzbicki I.H."/>
            <person name="Pendleton A.L."/>
            <person name="Watervoot N.F."/>
            <person name="Auber R.P."/>
            <person name="Gonzalez D.J."/>
            <person name="Wisecaver J.H."/>
            <person name="Moore B.S."/>
        </authorList>
    </citation>
    <scope>NUCLEOTIDE SEQUENCE [LARGE SCALE GENOMIC DNA]</scope>
    <source>
        <strain evidence="4 5">12B1</strain>
    </source>
</reference>
<organism evidence="4 5">
    <name type="scientific">Prymnesium parvum</name>
    <name type="common">Toxic golden alga</name>
    <dbReference type="NCBI Taxonomy" id="97485"/>
    <lineage>
        <taxon>Eukaryota</taxon>
        <taxon>Haptista</taxon>
        <taxon>Haptophyta</taxon>
        <taxon>Prymnesiophyceae</taxon>
        <taxon>Prymnesiales</taxon>
        <taxon>Prymnesiaceae</taxon>
        <taxon>Prymnesium</taxon>
    </lineage>
</organism>
<dbReference type="PANTHER" id="PTHR48010">
    <property type="entry name" value="OS05G0588300 PROTEIN"/>
    <property type="match status" value="1"/>
</dbReference>
<proteinExistence type="predicted"/>
<keyword evidence="3" id="KW-0732">Signal</keyword>
<feature type="compositionally biased region" description="Pro residues" evidence="1">
    <location>
        <begin position="541"/>
        <end position="566"/>
    </location>
</feature>
<feature type="compositionally biased region" description="Basic and acidic residues" evidence="1">
    <location>
        <begin position="1137"/>
        <end position="1152"/>
    </location>
</feature>